<evidence type="ECO:0000256" key="1">
    <source>
        <dbReference type="ARBA" id="ARBA00004651"/>
    </source>
</evidence>
<keyword evidence="4 6" id="KW-1133">Transmembrane helix</keyword>
<feature type="transmembrane region" description="Helical" evidence="6">
    <location>
        <begin position="739"/>
        <end position="762"/>
    </location>
</feature>
<feature type="transmembrane region" description="Helical" evidence="6">
    <location>
        <begin position="241"/>
        <end position="263"/>
    </location>
</feature>
<feature type="transmembrane region" description="Helical" evidence="6">
    <location>
        <begin position="643"/>
        <end position="663"/>
    </location>
</feature>
<evidence type="ECO:0000256" key="5">
    <source>
        <dbReference type="ARBA" id="ARBA00023136"/>
    </source>
</evidence>
<dbReference type="EMBL" id="BAABFT010000005">
    <property type="protein sequence ID" value="GAA4322622.1"/>
    <property type="molecule type" value="Genomic_DNA"/>
</dbReference>
<protein>
    <recommendedName>
        <fullName evidence="7">Cache domain-containing protein</fullName>
    </recommendedName>
</protein>
<sequence>MSSKFFSFSRNQGVVMVTVFFLVAIGAIYFFKYVPNRQRELEEKQFRGLQNIESNVSRKIDNSLALLKTLSDAYVADSPNYRRVAVKAYAKSFPEQNFTVDVNVLPAPKKQDSTQKNIDTSSVEFNNREVILRLIKEQTEAKMTYTMQQFMEPLLSKDMFNEYILFNNNKDIIYQTFPSGISTNIIDSLKSSFSKGQIKDVIVSGTTYKPFIQQLHLNSTTTITIAGLLTKESYDAERNKLPGSAVLLLLTIAIAGILALPWIKLYQVGNKDRLTWADGLLSFGVSMLLMSILFFALFSYNSSWRPGVKATEKSGKVLAGKIKKAFGAEISRVYTVLDTADKLINKPGIGKIESDAVGTLYGAQLKKITKGISVSQIFQLDKKGIEVYNWSPGGQPSPAGNFSNRAYFLNLRDKKPFYLNGDARSKFSLEQVISWTTGTFTTVLARESIKNKAVPYIAISFDLKCLDRPILPAGFIYSIVDERGQVLYHSNVSRQLNENLFNEFSDHTPLKAAIEARADVFFKTDYAGKNYSAFVSPISDLPYSVVILEDNAYTGIRELNNFCFSYFMLFGFFFILAIELLLVFIVSYKKRYYKKRHFDISWIGPNERFHQQYNISSVGNILTIILLFGAFFCTTFLQYVFILLLAATMSFIFITCLYILGYDDDDDPGLISDKRNGLIALGIAMLIINLFAANFTKIVPVLVFQGMLGIILLLLGWYHKETKNNRSTNNRGSWNFSSSFSLMTFTRLIITSGLPVVSFYIATTTYEVKLISRYRHTEFLKSLQRDTSIDLDHFSAARFYLDSVWIVKVDTASDTINHANTADDYCANALFKKLMIGADDLMPEIKELDHDAADTSLIYSSLFKQGVARSYYYYQNKKHFHVESANLWYTLPNAFDPDDWFVGIIYWLVFFGALGGFWFVLHHILRKLFALNITSEAYWDDIDTLLLTHNTLNSLVFLIGSPGSGKLGKVKKLIEKELINDKNGNPIIDAGDDQRDPTFIVIDMILIPNGEDSEEEKQLWEDILKKADKDQYKLIIVNHFEYDIKNPKTNTIKLNLLEALLQKNKSKLLVISTVHPVNFLDSLNQEQSDKAKDQRQPEHELERWHVLLGHFNIAIERLKNCEIKFSEDMAAWKRILLYETRNTHFLQRLREPVLEKLKEKQAENLKKGEQIKELDGDSLSAKLGVTSHYFYMYVWQSLTKEEKFLLYDLAEDGLVNPYDDYNLTLLISKGLIIRENNILKIFNNEFRNFILTAIGHAEVVQIQQQIKDTGNWGKLKVPLLILIVAVLIFLFTSQKEAYSTLLKYLAIITAGVPIVLNTLSLLKPKPKDGGSGA</sequence>
<name>A0ABP8GDZ1_9SPHI</name>
<evidence type="ECO:0000313" key="9">
    <source>
        <dbReference type="Proteomes" id="UP001500582"/>
    </source>
</evidence>
<comment type="caution">
    <text evidence="8">The sequence shown here is derived from an EMBL/GenBank/DDBJ whole genome shotgun (WGS) entry which is preliminary data.</text>
</comment>
<feature type="transmembrane region" description="Helical" evidence="6">
    <location>
        <begin position="900"/>
        <end position="921"/>
    </location>
</feature>
<accession>A0ABP8GDZ1</accession>
<evidence type="ECO:0000259" key="7">
    <source>
        <dbReference type="Pfam" id="PF02743"/>
    </source>
</evidence>
<feature type="transmembrane region" description="Helical" evidence="6">
    <location>
        <begin position="1275"/>
        <end position="1292"/>
    </location>
</feature>
<proteinExistence type="predicted"/>
<dbReference type="Proteomes" id="UP001500582">
    <property type="component" value="Unassembled WGS sequence"/>
</dbReference>
<evidence type="ECO:0000313" key="8">
    <source>
        <dbReference type="EMBL" id="GAA4322622.1"/>
    </source>
</evidence>
<feature type="transmembrane region" description="Helical" evidence="6">
    <location>
        <begin position="698"/>
        <end position="718"/>
    </location>
</feature>
<evidence type="ECO:0000256" key="6">
    <source>
        <dbReference type="SAM" id="Phobius"/>
    </source>
</evidence>
<organism evidence="8 9">
    <name type="scientific">Mucilaginibacter gynuensis</name>
    <dbReference type="NCBI Taxonomy" id="1302236"/>
    <lineage>
        <taxon>Bacteria</taxon>
        <taxon>Pseudomonadati</taxon>
        <taxon>Bacteroidota</taxon>
        <taxon>Sphingobacteriia</taxon>
        <taxon>Sphingobacteriales</taxon>
        <taxon>Sphingobacteriaceae</taxon>
        <taxon>Mucilaginibacter</taxon>
    </lineage>
</organism>
<evidence type="ECO:0000256" key="2">
    <source>
        <dbReference type="ARBA" id="ARBA00022475"/>
    </source>
</evidence>
<gene>
    <name evidence="8" type="ORF">GCM10023149_23080</name>
</gene>
<feature type="transmembrane region" description="Helical" evidence="6">
    <location>
        <begin position="566"/>
        <end position="588"/>
    </location>
</feature>
<keyword evidence="5 6" id="KW-0472">Membrane</keyword>
<feature type="transmembrane region" description="Helical" evidence="6">
    <location>
        <begin position="275"/>
        <end position="300"/>
    </location>
</feature>
<evidence type="ECO:0000256" key="3">
    <source>
        <dbReference type="ARBA" id="ARBA00022692"/>
    </source>
</evidence>
<comment type="subcellular location">
    <subcellularLocation>
        <location evidence="1">Cell membrane</location>
        <topology evidence="1">Multi-pass membrane protein</topology>
    </subcellularLocation>
</comment>
<feature type="transmembrane region" description="Helical" evidence="6">
    <location>
        <begin position="675"/>
        <end position="692"/>
    </location>
</feature>
<feature type="domain" description="Cache" evidence="7">
    <location>
        <begin position="368"/>
        <end position="547"/>
    </location>
</feature>
<feature type="transmembrane region" description="Helical" evidence="6">
    <location>
        <begin position="618"/>
        <end position="637"/>
    </location>
</feature>
<dbReference type="RefSeq" id="WP_345211225.1">
    <property type="nucleotide sequence ID" value="NZ_BAABFT010000005.1"/>
</dbReference>
<reference evidence="9" key="1">
    <citation type="journal article" date="2019" name="Int. J. Syst. Evol. Microbiol.">
        <title>The Global Catalogue of Microorganisms (GCM) 10K type strain sequencing project: providing services to taxonomists for standard genome sequencing and annotation.</title>
        <authorList>
            <consortium name="The Broad Institute Genomics Platform"/>
            <consortium name="The Broad Institute Genome Sequencing Center for Infectious Disease"/>
            <person name="Wu L."/>
            <person name="Ma J."/>
        </authorList>
    </citation>
    <scope>NUCLEOTIDE SEQUENCE [LARGE SCALE GENOMIC DNA]</scope>
    <source>
        <strain evidence="9">JCM 17705</strain>
    </source>
</reference>
<keyword evidence="2" id="KW-1003">Cell membrane</keyword>
<dbReference type="InterPro" id="IPR033479">
    <property type="entry name" value="dCache_1"/>
</dbReference>
<keyword evidence="3 6" id="KW-0812">Transmembrane</keyword>
<dbReference type="Pfam" id="PF02743">
    <property type="entry name" value="dCache_1"/>
    <property type="match status" value="1"/>
</dbReference>
<keyword evidence="9" id="KW-1185">Reference proteome</keyword>
<feature type="transmembrane region" description="Helical" evidence="6">
    <location>
        <begin position="12"/>
        <end position="31"/>
    </location>
</feature>
<feature type="transmembrane region" description="Helical" evidence="6">
    <location>
        <begin position="1304"/>
        <end position="1322"/>
    </location>
</feature>
<evidence type="ECO:0000256" key="4">
    <source>
        <dbReference type="ARBA" id="ARBA00022989"/>
    </source>
</evidence>